<dbReference type="Proteomes" id="UP000515518">
    <property type="component" value="Chromosome"/>
</dbReference>
<sequence length="66" mass="7334">MIASNFITLIHRLNVIGQNAVDSRKFQEQFQQKRAAVLTGKLLSTSRGLTRQASSDYLNGRRLSGA</sequence>
<gene>
    <name evidence="1" type="ORF">HB770_02180</name>
</gene>
<dbReference type="EMBL" id="CP050549">
    <property type="protein sequence ID" value="QND41539.1"/>
    <property type="molecule type" value="Genomic_DNA"/>
</dbReference>
<evidence type="ECO:0000313" key="1">
    <source>
        <dbReference type="EMBL" id="QND41539.1"/>
    </source>
</evidence>
<dbReference type="AlphaFoldDB" id="A0A7G6RH07"/>
<reference evidence="2" key="1">
    <citation type="journal article" date="2020" name="Mol. Plant Microbe">
        <title>Rhizobial microsymbionts of the narrowly endemic Oxytropis species growing in Kamchatka are characterized by significant genetic diversity and possess a set of genes that are associated with T3SS and T6SS secretion systems and can affect the development of symbiosis.</title>
        <authorList>
            <person name="Safronova V."/>
            <person name="Guro P."/>
            <person name="Sazanova A."/>
            <person name="Kuznetsova I."/>
            <person name="Belimov A."/>
            <person name="Yakubov V."/>
            <person name="Chirak E."/>
            <person name="Afonin A."/>
            <person name="Gogolev Y."/>
            <person name="Andronov E."/>
            <person name="Tikhonovich I."/>
        </authorList>
    </citation>
    <scope>NUCLEOTIDE SEQUENCE [LARGE SCALE GENOMIC DNA]</scope>
    <source>
        <strain evidence="2">RCAM0610</strain>
    </source>
</reference>
<organism evidence="1 2">
    <name type="scientific">Rhizobium leguminosarum bv. viciae</name>
    <dbReference type="NCBI Taxonomy" id="387"/>
    <lineage>
        <taxon>Bacteria</taxon>
        <taxon>Pseudomonadati</taxon>
        <taxon>Pseudomonadota</taxon>
        <taxon>Alphaproteobacteria</taxon>
        <taxon>Hyphomicrobiales</taxon>
        <taxon>Rhizobiaceae</taxon>
        <taxon>Rhizobium/Agrobacterium group</taxon>
        <taxon>Rhizobium</taxon>
    </lineage>
</organism>
<protein>
    <submittedName>
        <fullName evidence="1">Uncharacterized protein</fullName>
    </submittedName>
</protein>
<name>A0A7G6RH07_RHILV</name>
<accession>A0A7G6RH07</accession>
<proteinExistence type="predicted"/>
<evidence type="ECO:0000313" key="2">
    <source>
        <dbReference type="Proteomes" id="UP000515518"/>
    </source>
</evidence>